<gene>
    <name evidence="1" type="ORF">B0H17DRAFT_1140971</name>
</gene>
<keyword evidence="2" id="KW-1185">Reference proteome</keyword>
<dbReference type="EMBL" id="JARKIE010000163">
    <property type="protein sequence ID" value="KAJ7673372.1"/>
    <property type="molecule type" value="Genomic_DNA"/>
</dbReference>
<comment type="caution">
    <text evidence="1">The sequence shown here is derived from an EMBL/GenBank/DDBJ whole genome shotgun (WGS) entry which is preliminary data.</text>
</comment>
<evidence type="ECO:0000313" key="1">
    <source>
        <dbReference type="EMBL" id="KAJ7673372.1"/>
    </source>
</evidence>
<proteinExistence type="predicted"/>
<reference evidence="1" key="1">
    <citation type="submission" date="2023-03" db="EMBL/GenBank/DDBJ databases">
        <title>Massive genome expansion in bonnet fungi (Mycena s.s.) driven by repeated elements and novel gene families across ecological guilds.</title>
        <authorList>
            <consortium name="Lawrence Berkeley National Laboratory"/>
            <person name="Harder C.B."/>
            <person name="Miyauchi S."/>
            <person name="Viragh M."/>
            <person name="Kuo A."/>
            <person name="Thoen E."/>
            <person name="Andreopoulos B."/>
            <person name="Lu D."/>
            <person name="Skrede I."/>
            <person name="Drula E."/>
            <person name="Henrissat B."/>
            <person name="Morin E."/>
            <person name="Kohler A."/>
            <person name="Barry K."/>
            <person name="LaButti K."/>
            <person name="Morin E."/>
            <person name="Salamov A."/>
            <person name="Lipzen A."/>
            <person name="Mereny Z."/>
            <person name="Hegedus B."/>
            <person name="Baldrian P."/>
            <person name="Stursova M."/>
            <person name="Weitz H."/>
            <person name="Taylor A."/>
            <person name="Grigoriev I.V."/>
            <person name="Nagy L.G."/>
            <person name="Martin F."/>
            <person name="Kauserud H."/>
        </authorList>
    </citation>
    <scope>NUCLEOTIDE SEQUENCE</scope>
    <source>
        <strain evidence="1">CBHHK067</strain>
    </source>
</reference>
<evidence type="ECO:0000313" key="2">
    <source>
        <dbReference type="Proteomes" id="UP001221757"/>
    </source>
</evidence>
<organism evidence="1 2">
    <name type="scientific">Mycena rosella</name>
    <name type="common">Pink bonnet</name>
    <name type="synonym">Agaricus rosellus</name>
    <dbReference type="NCBI Taxonomy" id="1033263"/>
    <lineage>
        <taxon>Eukaryota</taxon>
        <taxon>Fungi</taxon>
        <taxon>Dikarya</taxon>
        <taxon>Basidiomycota</taxon>
        <taxon>Agaricomycotina</taxon>
        <taxon>Agaricomycetes</taxon>
        <taxon>Agaricomycetidae</taxon>
        <taxon>Agaricales</taxon>
        <taxon>Marasmiineae</taxon>
        <taxon>Mycenaceae</taxon>
        <taxon>Mycena</taxon>
    </lineage>
</organism>
<dbReference type="Proteomes" id="UP001221757">
    <property type="component" value="Unassembled WGS sequence"/>
</dbReference>
<protein>
    <submittedName>
        <fullName evidence="1">Uncharacterized protein</fullName>
    </submittedName>
</protein>
<dbReference type="AlphaFoldDB" id="A0AAD7D0Q3"/>
<sequence>MTSPQRRGRKYLSGQKPDCIALVAKSFLEEYLKAKTSAFSAMGRGFLGVILLLDYGLYLNNSGLRMTTHSVVDSQKLAQAQDRDVEPMCRVKGLRCKRFNAHRTPLAADQIHLSRSRADPAFFASPPMSASSSSSARRLVLHPSTLSDAKHALFTPSLADLADTAGDLEHVSVSVREARSHGDSSAFVLPKLSRPTLLKSWPLPNLEAHPALRHILLSLVSDILAVNST</sequence>
<accession>A0AAD7D0Q3</accession>
<name>A0AAD7D0Q3_MYCRO</name>